<evidence type="ECO:0000256" key="7">
    <source>
        <dbReference type="ARBA" id="ARBA00023136"/>
    </source>
</evidence>
<evidence type="ECO:0000256" key="2">
    <source>
        <dbReference type="ARBA" id="ARBA00022448"/>
    </source>
</evidence>
<dbReference type="PROSITE" id="PS50929">
    <property type="entry name" value="ABC_TM1F"/>
    <property type="match status" value="1"/>
</dbReference>
<keyword evidence="7 8" id="KW-0472">Membrane</keyword>
<reference evidence="11 12" key="1">
    <citation type="submission" date="2021-08" db="EMBL/GenBank/DDBJ databases">
        <title>The genome sequence of Chitinophaga sp. B61.</title>
        <authorList>
            <person name="Zhang X."/>
        </authorList>
    </citation>
    <scope>NUCLEOTIDE SEQUENCE [LARGE SCALE GENOMIC DNA]</scope>
    <source>
        <strain evidence="11 12">B61</strain>
    </source>
</reference>
<comment type="caution">
    <text evidence="11">The sequence shown here is derived from an EMBL/GenBank/DDBJ whole genome shotgun (WGS) entry which is preliminary data.</text>
</comment>
<accession>A0ABS7G6L9</accession>
<name>A0ABS7G6L9_9BACT</name>
<dbReference type="SUPFAM" id="SSF90123">
    <property type="entry name" value="ABC transporter transmembrane region"/>
    <property type="match status" value="1"/>
</dbReference>
<dbReference type="NCBIfam" id="TIGR01194">
    <property type="entry name" value="cyc_pep_trnsptr"/>
    <property type="match status" value="1"/>
</dbReference>
<dbReference type="InterPro" id="IPR003439">
    <property type="entry name" value="ABC_transporter-like_ATP-bd"/>
</dbReference>
<comment type="subcellular location">
    <subcellularLocation>
        <location evidence="1">Cell membrane</location>
        <topology evidence="1">Multi-pass membrane protein</topology>
    </subcellularLocation>
</comment>
<protein>
    <submittedName>
        <fullName evidence="11">Cyclic peptide export ABC transporter</fullName>
    </submittedName>
</protein>
<dbReference type="PROSITE" id="PS50893">
    <property type="entry name" value="ABC_TRANSPORTER_2"/>
    <property type="match status" value="1"/>
</dbReference>
<dbReference type="RefSeq" id="WP_220248259.1">
    <property type="nucleotide sequence ID" value="NZ_JAICCF010000001.1"/>
</dbReference>
<evidence type="ECO:0000313" key="11">
    <source>
        <dbReference type="EMBL" id="MBW8683026.1"/>
    </source>
</evidence>
<dbReference type="PANTHER" id="PTHR43553">
    <property type="entry name" value="HEAVY METAL TRANSPORTER"/>
    <property type="match status" value="1"/>
</dbReference>
<feature type="transmembrane region" description="Helical" evidence="8">
    <location>
        <begin position="42"/>
        <end position="63"/>
    </location>
</feature>
<evidence type="ECO:0000256" key="4">
    <source>
        <dbReference type="ARBA" id="ARBA00022741"/>
    </source>
</evidence>
<dbReference type="SMART" id="SM00382">
    <property type="entry name" value="AAA"/>
    <property type="match status" value="1"/>
</dbReference>
<dbReference type="Pfam" id="PF00005">
    <property type="entry name" value="ABC_tran"/>
    <property type="match status" value="1"/>
</dbReference>
<dbReference type="InterPro" id="IPR036640">
    <property type="entry name" value="ABC1_TM_sf"/>
</dbReference>
<dbReference type="InterPro" id="IPR027417">
    <property type="entry name" value="P-loop_NTPase"/>
</dbReference>
<dbReference type="Proteomes" id="UP000812961">
    <property type="component" value="Unassembled WGS sequence"/>
</dbReference>
<evidence type="ECO:0000259" key="10">
    <source>
        <dbReference type="PROSITE" id="PS50929"/>
    </source>
</evidence>
<feature type="transmembrane region" description="Helical" evidence="8">
    <location>
        <begin position="111"/>
        <end position="138"/>
    </location>
</feature>
<feature type="domain" description="ABC transporter" evidence="9">
    <location>
        <begin position="322"/>
        <end position="541"/>
    </location>
</feature>
<keyword evidence="4" id="KW-0547">Nucleotide-binding</keyword>
<evidence type="ECO:0000313" key="12">
    <source>
        <dbReference type="Proteomes" id="UP000812961"/>
    </source>
</evidence>
<evidence type="ECO:0000256" key="6">
    <source>
        <dbReference type="ARBA" id="ARBA00022989"/>
    </source>
</evidence>
<proteinExistence type="predicted"/>
<evidence type="ECO:0000256" key="1">
    <source>
        <dbReference type="ARBA" id="ARBA00004651"/>
    </source>
</evidence>
<dbReference type="InterPro" id="IPR011527">
    <property type="entry name" value="ABC1_TM_dom"/>
</dbReference>
<organism evidence="11 12">
    <name type="scientific">Chitinophaga rhizophila</name>
    <dbReference type="NCBI Taxonomy" id="2866212"/>
    <lineage>
        <taxon>Bacteria</taxon>
        <taxon>Pseudomonadati</taxon>
        <taxon>Bacteroidota</taxon>
        <taxon>Chitinophagia</taxon>
        <taxon>Chitinophagales</taxon>
        <taxon>Chitinophagaceae</taxon>
        <taxon>Chitinophaga</taxon>
    </lineage>
</organism>
<feature type="transmembrane region" description="Helical" evidence="8">
    <location>
        <begin position="9"/>
        <end position="30"/>
    </location>
</feature>
<keyword evidence="12" id="KW-1185">Reference proteome</keyword>
<dbReference type="SUPFAM" id="SSF52540">
    <property type="entry name" value="P-loop containing nucleoside triphosphate hydrolases"/>
    <property type="match status" value="1"/>
</dbReference>
<keyword evidence="5" id="KW-0067">ATP-binding</keyword>
<dbReference type="EMBL" id="JAICCF010000001">
    <property type="protein sequence ID" value="MBW8683026.1"/>
    <property type="molecule type" value="Genomic_DNA"/>
</dbReference>
<dbReference type="PANTHER" id="PTHR43553:SF11">
    <property type="entry name" value="ABC TRANSPORTER ATP-BINDING_PERMEASE PROTEIN YOJI"/>
    <property type="match status" value="1"/>
</dbReference>
<feature type="transmembrane region" description="Helical" evidence="8">
    <location>
        <begin position="260"/>
        <end position="277"/>
    </location>
</feature>
<feature type="transmembrane region" description="Helical" evidence="8">
    <location>
        <begin position="144"/>
        <end position="161"/>
    </location>
</feature>
<dbReference type="InterPro" id="IPR003593">
    <property type="entry name" value="AAA+_ATPase"/>
</dbReference>
<gene>
    <name evidence="11" type="ORF">K1Y79_01650</name>
</gene>
<evidence type="ECO:0000259" key="9">
    <source>
        <dbReference type="PROSITE" id="PS50893"/>
    </source>
</evidence>
<sequence>MIKVKSRQWLLIGIYALLNTACTVAILYIINMGIRGDRQFNTGSVGGIFFGIVIFSYLFNLFFQKYTVRYSYEFVYGTELRLAERIQQLTLHQQEAIGSERIYGVLEDLRVFIFMAGVVNNTLNSLLMILVSIMYLFYISLTGALITLLLIAGTALVYFIVGKQQAHRLNRLRNYNERFTKMVDDLLQGFKEFKISAGRRKNFRELHLSANRNEARELDVLLSGNFVGVNILSQYGLYLVFGAILFVFPLFGGMQSQQTGVFMVVLLFMSGPINRLISLQHLYTRMKVAARRVSGFFRELDSFLPEAPMQTAAAGTVNFETLEFRDCVWQHGEHFQLGPMNFRITKGEVVFIIGGNGSGKSTFIKLFTGLYTPVSGTILLNGRKVDSNTADYQDLLSVVFTDNYIFSCNYDDYILEDNPVYKKLLKTMELDHVIRDTMDESPRRRFSQGQRKRISLIFSLLEQHPLLVLDEWAADQDPYFRKYFYEQLLPALKQEGKTILAVTHDDAYFQYADRIVKFEHGNIISDIAVQEGAQNQKILWTN</sequence>
<feature type="transmembrane region" description="Helical" evidence="8">
    <location>
        <begin position="235"/>
        <end position="254"/>
    </location>
</feature>
<evidence type="ECO:0000256" key="8">
    <source>
        <dbReference type="SAM" id="Phobius"/>
    </source>
</evidence>
<dbReference type="Gene3D" id="1.20.1560.10">
    <property type="entry name" value="ABC transporter type 1, transmembrane domain"/>
    <property type="match status" value="1"/>
</dbReference>
<keyword evidence="3 8" id="KW-0812">Transmembrane</keyword>
<evidence type="ECO:0000256" key="5">
    <source>
        <dbReference type="ARBA" id="ARBA00022840"/>
    </source>
</evidence>
<keyword evidence="6 8" id="KW-1133">Transmembrane helix</keyword>
<feature type="domain" description="ABC transmembrane type-1" evidence="10">
    <location>
        <begin position="10"/>
        <end position="285"/>
    </location>
</feature>
<dbReference type="InterPro" id="IPR050095">
    <property type="entry name" value="ECF_ABC_transporter_ATP-bd"/>
</dbReference>
<dbReference type="InterPro" id="IPR005898">
    <property type="entry name" value="Cyc_pep_transpt_SyrD/YojI"/>
</dbReference>
<evidence type="ECO:0000256" key="3">
    <source>
        <dbReference type="ARBA" id="ARBA00022692"/>
    </source>
</evidence>
<keyword evidence="2" id="KW-0813">Transport</keyword>
<dbReference type="Gene3D" id="3.40.50.300">
    <property type="entry name" value="P-loop containing nucleotide triphosphate hydrolases"/>
    <property type="match status" value="1"/>
</dbReference>